<evidence type="ECO:0000313" key="7">
    <source>
        <dbReference type="EMBL" id="AXV06997.1"/>
    </source>
</evidence>
<dbReference type="InterPro" id="IPR047817">
    <property type="entry name" value="ABC2_TM_bact-type"/>
</dbReference>
<feature type="transmembrane region" description="Helical" evidence="5">
    <location>
        <begin position="44"/>
        <end position="63"/>
    </location>
</feature>
<comment type="similarity">
    <text evidence="5">Belongs to the ABC-2 integral membrane protein family.</text>
</comment>
<dbReference type="InterPro" id="IPR051784">
    <property type="entry name" value="Nod_factor_ABC_transporter"/>
</dbReference>
<keyword evidence="4 5" id="KW-0472">Membrane</keyword>
<protein>
    <recommendedName>
        <fullName evidence="5">Transport permease protein</fullName>
    </recommendedName>
</protein>
<keyword evidence="5" id="KW-0813">Transport</keyword>
<dbReference type="OrthoDB" id="8988363at2"/>
<accession>A0A346XXQ0</accession>
<keyword evidence="2 5" id="KW-0812">Transmembrane</keyword>
<name>A0A346XXQ0_9ACTN</name>
<feature type="transmembrane region" description="Helical" evidence="5">
    <location>
        <begin position="249"/>
        <end position="269"/>
    </location>
</feature>
<keyword evidence="5" id="KW-1003">Cell membrane</keyword>
<dbReference type="KEGG" id="euz:DVS28_a2315"/>
<evidence type="ECO:0000313" key="8">
    <source>
        <dbReference type="Proteomes" id="UP000264006"/>
    </source>
</evidence>
<dbReference type="PIRSF" id="PIRSF006648">
    <property type="entry name" value="DrrB"/>
    <property type="match status" value="1"/>
</dbReference>
<dbReference type="PANTHER" id="PTHR43229">
    <property type="entry name" value="NODULATION PROTEIN J"/>
    <property type="match status" value="1"/>
</dbReference>
<sequence>MTSTLLDATSLERRRPRNGLVKALQDGWTIGKRNLKHFTRLPRLLVFSTIQPVMFVLLFGYVFDGAVRGSLPEGFDTYLAFVLPGIFVQSTIFRMTQTAVGLAEDLERGVVDRFRSLPMSRSGVLIGRTIADLVRSLAVIVLMAVFGMLVGFRFTSPIGALGALLVVAVFGYALSWVFGWVALMVPGGESAQAAAFVTAFPLSFISSVFVPPDSVTVEWLAFIARNSPVSATADAARGMAVSGPVLQPLLLALGWSIALLCVFVPLSVARFRRLE</sequence>
<proteinExistence type="inferred from homology"/>
<keyword evidence="3 5" id="KW-1133">Transmembrane helix</keyword>
<evidence type="ECO:0000256" key="5">
    <source>
        <dbReference type="RuleBase" id="RU361157"/>
    </source>
</evidence>
<dbReference type="PROSITE" id="PS51012">
    <property type="entry name" value="ABC_TM2"/>
    <property type="match status" value="1"/>
</dbReference>
<feature type="transmembrane region" description="Helical" evidence="5">
    <location>
        <begin position="133"/>
        <end position="152"/>
    </location>
</feature>
<dbReference type="Pfam" id="PF01061">
    <property type="entry name" value="ABC2_membrane"/>
    <property type="match status" value="1"/>
</dbReference>
<dbReference type="InterPro" id="IPR000412">
    <property type="entry name" value="ABC_2_transport"/>
</dbReference>
<organism evidence="7 8">
    <name type="scientific">Euzebya pacifica</name>
    <dbReference type="NCBI Taxonomy" id="1608957"/>
    <lineage>
        <taxon>Bacteria</taxon>
        <taxon>Bacillati</taxon>
        <taxon>Actinomycetota</taxon>
        <taxon>Nitriliruptoria</taxon>
        <taxon>Euzebyales</taxon>
    </lineage>
</organism>
<feature type="domain" description="ABC transmembrane type-2" evidence="6">
    <location>
        <begin position="43"/>
        <end position="274"/>
    </location>
</feature>
<dbReference type="GO" id="GO:0140359">
    <property type="term" value="F:ABC-type transporter activity"/>
    <property type="evidence" value="ECO:0007669"/>
    <property type="project" value="InterPro"/>
</dbReference>
<evidence type="ECO:0000259" key="6">
    <source>
        <dbReference type="PROSITE" id="PS51012"/>
    </source>
</evidence>
<evidence type="ECO:0000256" key="1">
    <source>
        <dbReference type="ARBA" id="ARBA00004141"/>
    </source>
</evidence>
<dbReference type="AlphaFoldDB" id="A0A346XXQ0"/>
<dbReference type="Proteomes" id="UP000264006">
    <property type="component" value="Chromosome"/>
</dbReference>
<feature type="transmembrane region" description="Helical" evidence="5">
    <location>
        <begin position="158"/>
        <end position="181"/>
    </location>
</feature>
<feature type="transmembrane region" description="Helical" evidence="5">
    <location>
        <begin position="193"/>
        <end position="210"/>
    </location>
</feature>
<evidence type="ECO:0000256" key="3">
    <source>
        <dbReference type="ARBA" id="ARBA00022989"/>
    </source>
</evidence>
<reference evidence="7 8" key="1">
    <citation type="submission" date="2018-09" db="EMBL/GenBank/DDBJ databases">
        <title>Complete genome sequence of Euzebya sp. DY32-46 isolated from seawater of Pacific Ocean.</title>
        <authorList>
            <person name="Xu L."/>
            <person name="Wu Y.-H."/>
            <person name="Xu X.-W."/>
        </authorList>
    </citation>
    <scope>NUCLEOTIDE SEQUENCE [LARGE SCALE GENOMIC DNA]</scope>
    <source>
        <strain evidence="7 8">DY32-46</strain>
    </source>
</reference>
<dbReference type="RefSeq" id="WP_114591562.1">
    <property type="nucleotide sequence ID" value="NZ_CP031165.1"/>
</dbReference>
<comment type="subcellular location">
    <subcellularLocation>
        <location evidence="5">Cell membrane</location>
        <topology evidence="5">Multi-pass membrane protein</topology>
    </subcellularLocation>
    <subcellularLocation>
        <location evidence="1">Membrane</location>
        <topology evidence="1">Multi-pass membrane protein</topology>
    </subcellularLocation>
</comment>
<dbReference type="PANTHER" id="PTHR43229:SF2">
    <property type="entry name" value="NODULATION PROTEIN J"/>
    <property type="match status" value="1"/>
</dbReference>
<dbReference type="InterPro" id="IPR013525">
    <property type="entry name" value="ABC2_TM"/>
</dbReference>
<gene>
    <name evidence="7" type="ORF">DVS28_a2315</name>
</gene>
<evidence type="ECO:0000256" key="2">
    <source>
        <dbReference type="ARBA" id="ARBA00022692"/>
    </source>
</evidence>
<feature type="transmembrane region" description="Helical" evidence="5">
    <location>
        <begin position="75"/>
        <end position="93"/>
    </location>
</feature>
<evidence type="ECO:0000256" key="4">
    <source>
        <dbReference type="ARBA" id="ARBA00023136"/>
    </source>
</evidence>
<keyword evidence="8" id="KW-1185">Reference proteome</keyword>
<dbReference type="EMBL" id="CP031165">
    <property type="protein sequence ID" value="AXV06997.1"/>
    <property type="molecule type" value="Genomic_DNA"/>
</dbReference>
<dbReference type="GO" id="GO:0043190">
    <property type="term" value="C:ATP-binding cassette (ABC) transporter complex"/>
    <property type="evidence" value="ECO:0007669"/>
    <property type="project" value="InterPro"/>
</dbReference>